<dbReference type="SUPFAM" id="SSF52540">
    <property type="entry name" value="P-loop containing nucleoside triphosphate hydrolases"/>
    <property type="match status" value="1"/>
</dbReference>
<evidence type="ECO:0000256" key="6">
    <source>
        <dbReference type="ARBA" id="ARBA00022806"/>
    </source>
</evidence>
<dbReference type="FunFam" id="1.20.120.1080:FF:000023">
    <property type="entry name" value="ATP-dependent RNA helicase"/>
    <property type="match status" value="1"/>
</dbReference>
<dbReference type="GO" id="GO:0000462">
    <property type="term" value="P:maturation of SSU-rRNA from tricistronic rRNA transcript (SSU-rRNA, 5.8S rRNA, LSU-rRNA)"/>
    <property type="evidence" value="ECO:0007669"/>
    <property type="project" value="EnsemblFungi"/>
</dbReference>
<gene>
    <name evidence="14" type="ORF">NADFUDRAFT_34104</name>
</gene>
<feature type="region of interest" description="Disordered" evidence="11">
    <location>
        <begin position="168"/>
        <end position="190"/>
    </location>
</feature>
<evidence type="ECO:0000259" key="13">
    <source>
        <dbReference type="PROSITE" id="PS51194"/>
    </source>
</evidence>
<evidence type="ECO:0000256" key="5">
    <source>
        <dbReference type="ARBA" id="ARBA00022801"/>
    </source>
</evidence>
<feature type="compositionally biased region" description="Basic and acidic residues" evidence="11">
    <location>
        <begin position="7"/>
        <end position="23"/>
    </location>
</feature>
<evidence type="ECO:0000256" key="2">
    <source>
        <dbReference type="ARBA" id="ARBA00008792"/>
    </source>
</evidence>
<dbReference type="GO" id="GO:0005524">
    <property type="term" value="F:ATP binding"/>
    <property type="evidence" value="ECO:0007669"/>
    <property type="project" value="UniProtKB-KW"/>
</dbReference>
<dbReference type="Pfam" id="PF07717">
    <property type="entry name" value="OB_NTP_bind"/>
    <property type="match status" value="1"/>
</dbReference>
<feature type="region of interest" description="Disordered" evidence="11">
    <location>
        <begin position="232"/>
        <end position="348"/>
    </location>
</feature>
<evidence type="ECO:0000313" key="14">
    <source>
        <dbReference type="EMBL" id="ODQ65758.1"/>
    </source>
</evidence>
<dbReference type="Proteomes" id="UP000095009">
    <property type="component" value="Unassembled WGS sequence"/>
</dbReference>
<organism evidence="14 15">
    <name type="scientific">Nadsonia fulvescens var. elongata DSM 6958</name>
    <dbReference type="NCBI Taxonomy" id="857566"/>
    <lineage>
        <taxon>Eukaryota</taxon>
        <taxon>Fungi</taxon>
        <taxon>Dikarya</taxon>
        <taxon>Ascomycota</taxon>
        <taxon>Saccharomycotina</taxon>
        <taxon>Dipodascomycetes</taxon>
        <taxon>Dipodascales</taxon>
        <taxon>Dipodascales incertae sedis</taxon>
        <taxon>Nadsonia</taxon>
    </lineage>
</organism>
<dbReference type="PROSITE" id="PS00690">
    <property type="entry name" value="DEAH_ATP_HELICASE"/>
    <property type="match status" value="1"/>
</dbReference>
<dbReference type="CDD" id="cd18791">
    <property type="entry name" value="SF2_C_RHA"/>
    <property type="match status" value="1"/>
</dbReference>
<evidence type="ECO:0000313" key="15">
    <source>
        <dbReference type="Proteomes" id="UP000095009"/>
    </source>
</evidence>
<dbReference type="InterPro" id="IPR011709">
    <property type="entry name" value="DEAD-box_helicase_OB_fold"/>
</dbReference>
<dbReference type="InterPro" id="IPR027417">
    <property type="entry name" value="P-loop_NTPase"/>
</dbReference>
<name>A0A1E3PK94_9ASCO</name>
<evidence type="ECO:0000256" key="8">
    <source>
        <dbReference type="ARBA" id="ARBA00022884"/>
    </source>
</evidence>
<dbReference type="Pfam" id="PF04408">
    <property type="entry name" value="WHD_HA2"/>
    <property type="match status" value="1"/>
</dbReference>
<dbReference type="InterPro" id="IPR048333">
    <property type="entry name" value="HA2_WH"/>
</dbReference>
<feature type="region of interest" description="Disordered" evidence="11">
    <location>
        <begin position="1"/>
        <end position="53"/>
    </location>
</feature>
<comment type="subcellular location">
    <subcellularLocation>
        <location evidence="1">Nucleus</location>
        <location evidence="1">Nucleolus</location>
    </subcellularLocation>
</comment>
<keyword evidence="6" id="KW-0347">Helicase</keyword>
<keyword evidence="8" id="KW-0694">RNA-binding</keyword>
<dbReference type="Pfam" id="PF00271">
    <property type="entry name" value="Helicase_C"/>
    <property type="match status" value="1"/>
</dbReference>
<dbReference type="GO" id="GO:0003724">
    <property type="term" value="F:RNA helicase activity"/>
    <property type="evidence" value="ECO:0007669"/>
    <property type="project" value="UniProtKB-EC"/>
</dbReference>
<dbReference type="AlphaFoldDB" id="A0A1E3PK94"/>
<reference evidence="14 15" key="1">
    <citation type="journal article" date="2016" name="Proc. Natl. Acad. Sci. U.S.A.">
        <title>Comparative genomics of biotechnologically important yeasts.</title>
        <authorList>
            <person name="Riley R."/>
            <person name="Haridas S."/>
            <person name="Wolfe K.H."/>
            <person name="Lopes M.R."/>
            <person name="Hittinger C.T."/>
            <person name="Goeker M."/>
            <person name="Salamov A.A."/>
            <person name="Wisecaver J.H."/>
            <person name="Long T.M."/>
            <person name="Calvey C.H."/>
            <person name="Aerts A.L."/>
            <person name="Barry K.W."/>
            <person name="Choi C."/>
            <person name="Clum A."/>
            <person name="Coughlan A.Y."/>
            <person name="Deshpande S."/>
            <person name="Douglass A.P."/>
            <person name="Hanson S.J."/>
            <person name="Klenk H.-P."/>
            <person name="LaButti K.M."/>
            <person name="Lapidus A."/>
            <person name="Lindquist E.A."/>
            <person name="Lipzen A.M."/>
            <person name="Meier-Kolthoff J.P."/>
            <person name="Ohm R.A."/>
            <person name="Otillar R.P."/>
            <person name="Pangilinan J.L."/>
            <person name="Peng Y."/>
            <person name="Rokas A."/>
            <person name="Rosa C.A."/>
            <person name="Scheuner C."/>
            <person name="Sibirny A.A."/>
            <person name="Slot J.C."/>
            <person name="Stielow J.B."/>
            <person name="Sun H."/>
            <person name="Kurtzman C.P."/>
            <person name="Blackwell M."/>
            <person name="Grigoriev I.V."/>
            <person name="Jeffries T.W."/>
        </authorList>
    </citation>
    <scope>NUCLEOTIDE SEQUENCE [LARGE SCALE GENOMIC DNA]</scope>
    <source>
        <strain evidence="14 15">DSM 6958</strain>
    </source>
</reference>
<dbReference type="FunFam" id="3.40.50.300:FF:003770">
    <property type="entry name" value="ATP-dependent RNA helicase DHR1, putative"/>
    <property type="match status" value="1"/>
</dbReference>
<feature type="domain" description="Helicase ATP-binding" evidence="12">
    <location>
        <begin position="440"/>
        <end position="618"/>
    </location>
</feature>
<dbReference type="Gene3D" id="3.40.50.300">
    <property type="entry name" value="P-loop containing nucleotide triphosphate hydrolases"/>
    <property type="match status" value="2"/>
</dbReference>
<dbReference type="GO" id="GO:0016787">
    <property type="term" value="F:hydrolase activity"/>
    <property type="evidence" value="ECO:0007669"/>
    <property type="project" value="UniProtKB-KW"/>
</dbReference>
<feature type="domain" description="Helicase C-terminal" evidence="13">
    <location>
        <begin position="705"/>
        <end position="887"/>
    </location>
</feature>
<feature type="compositionally biased region" description="Basic and acidic residues" evidence="11">
    <location>
        <begin position="237"/>
        <end position="246"/>
    </location>
</feature>
<evidence type="ECO:0000256" key="3">
    <source>
        <dbReference type="ARBA" id="ARBA00012552"/>
    </source>
</evidence>
<dbReference type="PANTHER" id="PTHR18934:SF99">
    <property type="entry name" value="ATP-DEPENDENT RNA HELICASE DHX37-RELATED"/>
    <property type="match status" value="1"/>
</dbReference>
<dbReference type="GO" id="GO:0003723">
    <property type="term" value="F:RNA binding"/>
    <property type="evidence" value="ECO:0007669"/>
    <property type="project" value="UniProtKB-KW"/>
</dbReference>
<keyword evidence="5 14" id="KW-0378">Hydrolase</keyword>
<keyword evidence="7" id="KW-0067">ATP-binding</keyword>
<keyword evidence="9" id="KW-0539">Nucleus</keyword>
<dbReference type="SMART" id="SM00490">
    <property type="entry name" value="HELICc"/>
    <property type="match status" value="1"/>
</dbReference>
<feature type="compositionally biased region" description="Acidic residues" evidence="11">
    <location>
        <begin position="309"/>
        <end position="345"/>
    </location>
</feature>
<feature type="region of interest" description="Disordered" evidence="11">
    <location>
        <begin position="729"/>
        <end position="750"/>
    </location>
</feature>
<sequence length="1275" mass="142298">MAKYRKRFNDKARSGALSKQEKLRRARAKQFNRTEESTEDQAETSEVLLPLTQDEKDSIKRKLQELVQPEADDKVSRSKRKRLEKYVEKQLKREERQVLLKKLGESTFDTSLLKSSKTLGSGRDTKKEKIMEALALEQKGLGNDETAEILYEEREVKEWDADEYSNFFNGSNATAEEIENSEPIDTREDDLATSSNSVFIDYRPKTPVGTTGFGFPGLAKLPKKQPVISKRSYKWRAKMEAEKAAQESEDYDETSEGSNEEFEESQESDDNSESSEEQSLEGSDEENEEDGEEWSGFSDTDPANKVEVEENTEEEEGIKEEISGEENSDEESGESEEESDEEECTDSFALEQSKGKSFAQWAEIVQREQDGSGVAIETPKFEGTYIPVNRPEDTEKLPTELVVPSGISERKSFFVQIERDAEIQDARLKLPVVSEEQRIMEAINNNDCIVICGETGSGKTTQVPQFLFEAGFGNKDSDTPGMIGITQPRRVAAVSMATRVGSELGNHGDKVAHQIRFDSNVKEGTAVKFMTDGVLLRELSADFTLSKYSAIIIDEAHERNINTDILIGVLSRVMKLRQEMSTEANSKIKPLKLIIMSATLRVSDFTENTSLFDTPPPVLKVDARQYPVSVHFNRRSAFNYLEEVQRKATKIHQKLPPGGILIFLTGQQEITTMVKKLRKAFPTKKTKSNINSKVGQQDISTVRVNAKDAAIEAEDIEFGTESKIRIKDDDLGDDYNESEDEEGFDETLEDDQDANAPLHVLPLYSLLPTKEQMKVFENPPDGSRLCIIATNVAETSLTIPGIRYVVDCGRAKERVYDEETGVQSFAVNWVSKASAGQRAGRAGRTGPGHCYRIYSSAVFESDFAQFSKPEILRTPVEGVVLQMKSMGIDKIINFPFPTPPDRLTLAKAEKLLQYLGAISPENNLTDLGRTMSLFPLSPRFAKMLIIANQHGCLPYVIAIVAGLTVGDPFINEHELGIAESSNNGEEEDVCIESAEEKEFKRKLRGKYYKVQDKFSSLDKNSDALKLLCATCAFDYDKDTEEFAKKNFLRFKTMEEIQKLRKQLAYIVTVNTKPESLGSLSLLQGKLKPPTAIQVKAMKQMIAAGFLDQIAIRAELVSSDIPKRNHNRVINVPYNTLFPSTTRGTISEADRLIDPFVYIHPSSVLANTGSTPPDYVVYNTINLSQSVNGEGVSKIRMKPLTDIGPAALGNISKNTSLLTYSKPLGPPYGPKNITLTKRECWVVPRIGAAIGSGGVGWDLPPVKVVQEKEGVHWVVK</sequence>
<dbReference type="PROSITE" id="PS51192">
    <property type="entry name" value="HELICASE_ATP_BIND_1"/>
    <property type="match status" value="1"/>
</dbReference>
<evidence type="ECO:0000256" key="10">
    <source>
        <dbReference type="ARBA" id="ARBA00047984"/>
    </source>
</evidence>
<dbReference type="PROSITE" id="PS51194">
    <property type="entry name" value="HELICASE_CTER"/>
    <property type="match status" value="1"/>
</dbReference>
<keyword evidence="4" id="KW-0547">Nucleotide-binding</keyword>
<evidence type="ECO:0000259" key="12">
    <source>
        <dbReference type="PROSITE" id="PS51192"/>
    </source>
</evidence>
<comment type="similarity">
    <text evidence="2">Belongs to the DEAD box helicase family. DEAH subfamily.</text>
</comment>
<evidence type="ECO:0000256" key="9">
    <source>
        <dbReference type="ARBA" id="ARBA00023242"/>
    </source>
</evidence>
<dbReference type="PANTHER" id="PTHR18934">
    <property type="entry name" value="ATP-DEPENDENT RNA HELICASE"/>
    <property type="match status" value="1"/>
</dbReference>
<dbReference type="SMART" id="SM00487">
    <property type="entry name" value="DEXDc"/>
    <property type="match status" value="1"/>
</dbReference>
<evidence type="ECO:0000256" key="7">
    <source>
        <dbReference type="ARBA" id="ARBA00022840"/>
    </source>
</evidence>
<comment type="catalytic activity">
    <reaction evidence="10">
        <text>ATP + H2O = ADP + phosphate + H(+)</text>
        <dbReference type="Rhea" id="RHEA:13065"/>
        <dbReference type="ChEBI" id="CHEBI:15377"/>
        <dbReference type="ChEBI" id="CHEBI:15378"/>
        <dbReference type="ChEBI" id="CHEBI:30616"/>
        <dbReference type="ChEBI" id="CHEBI:43474"/>
        <dbReference type="ChEBI" id="CHEBI:456216"/>
        <dbReference type="EC" id="3.6.4.13"/>
    </reaction>
</comment>
<dbReference type="CDD" id="cd17982">
    <property type="entry name" value="DEXHc_DHX37"/>
    <property type="match status" value="1"/>
</dbReference>
<dbReference type="Pfam" id="PF21010">
    <property type="entry name" value="HA2_C"/>
    <property type="match status" value="1"/>
</dbReference>
<dbReference type="InterPro" id="IPR007502">
    <property type="entry name" value="Helicase-assoc_dom"/>
</dbReference>
<dbReference type="InterPro" id="IPR001650">
    <property type="entry name" value="Helicase_C-like"/>
</dbReference>
<accession>A0A1E3PK94</accession>
<proteinExistence type="inferred from homology"/>
<dbReference type="SMART" id="SM00847">
    <property type="entry name" value="HA2"/>
    <property type="match status" value="1"/>
</dbReference>
<dbReference type="InterPro" id="IPR002464">
    <property type="entry name" value="DNA/RNA_helicase_DEAH_CS"/>
</dbReference>
<dbReference type="GO" id="GO:0032040">
    <property type="term" value="C:small-subunit processome"/>
    <property type="evidence" value="ECO:0007669"/>
    <property type="project" value="EnsemblFungi"/>
</dbReference>
<evidence type="ECO:0000256" key="4">
    <source>
        <dbReference type="ARBA" id="ARBA00022741"/>
    </source>
</evidence>
<dbReference type="Gene3D" id="1.20.120.1080">
    <property type="match status" value="1"/>
</dbReference>
<protein>
    <recommendedName>
        <fullName evidence="3">RNA helicase</fullName>
        <ecNumber evidence="3">3.6.4.13</ecNumber>
    </recommendedName>
</protein>
<dbReference type="STRING" id="857566.A0A1E3PK94"/>
<feature type="compositionally biased region" description="Acidic residues" evidence="11">
    <location>
        <begin position="730"/>
        <end position="750"/>
    </location>
</feature>
<dbReference type="InterPro" id="IPR011545">
    <property type="entry name" value="DEAD/DEAH_box_helicase_dom"/>
</dbReference>
<feature type="compositionally biased region" description="Acidic residues" evidence="11">
    <location>
        <begin position="247"/>
        <end position="293"/>
    </location>
</feature>
<dbReference type="OrthoDB" id="10253254at2759"/>
<dbReference type="InterPro" id="IPR014001">
    <property type="entry name" value="Helicase_ATP-bd"/>
</dbReference>
<keyword evidence="15" id="KW-1185">Reference proteome</keyword>
<evidence type="ECO:0000256" key="1">
    <source>
        <dbReference type="ARBA" id="ARBA00004604"/>
    </source>
</evidence>
<dbReference type="EMBL" id="KV454409">
    <property type="protein sequence ID" value="ODQ65758.1"/>
    <property type="molecule type" value="Genomic_DNA"/>
</dbReference>
<dbReference type="FunFam" id="3.40.50.300:FF:000637">
    <property type="entry name" value="ATP-dependent RNA helicase DHX37/DHR1"/>
    <property type="match status" value="1"/>
</dbReference>
<dbReference type="Pfam" id="PF00270">
    <property type="entry name" value="DEAD"/>
    <property type="match status" value="1"/>
</dbReference>
<dbReference type="EC" id="3.6.4.13" evidence="3"/>
<evidence type="ECO:0000256" key="11">
    <source>
        <dbReference type="SAM" id="MobiDB-lite"/>
    </source>
</evidence>